<feature type="compositionally biased region" description="Polar residues" evidence="1">
    <location>
        <begin position="1"/>
        <end position="24"/>
    </location>
</feature>
<proteinExistence type="predicted"/>
<feature type="non-terminal residue" evidence="2">
    <location>
        <position position="1"/>
    </location>
</feature>
<evidence type="ECO:0000313" key="2">
    <source>
        <dbReference type="EMBL" id="OMO90646.1"/>
    </source>
</evidence>
<comment type="caution">
    <text evidence="2">The sequence shown here is derived from an EMBL/GenBank/DDBJ whole genome shotgun (WGS) entry which is preliminary data.</text>
</comment>
<dbReference type="Gramene" id="OMO90646">
    <property type="protein sequence ID" value="OMO90646"/>
    <property type="gene ID" value="CCACVL1_07327"/>
</dbReference>
<accession>A0A1R3J7A0</accession>
<protein>
    <submittedName>
        <fullName evidence="2">Uncharacterized protein</fullName>
    </submittedName>
</protein>
<reference evidence="2 3" key="1">
    <citation type="submission" date="2013-09" db="EMBL/GenBank/DDBJ databases">
        <title>Corchorus capsularis genome sequencing.</title>
        <authorList>
            <person name="Alam M."/>
            <person name="Haque M.S."/>
            <person name="Islam M.S."/>
            <person name="Emdad E.M."/>
            <person name="Islam M.M."/>
            <person name="Ahmed B."/>
            <person name="Halim A."/>
            <person name="Hossen Q.M.M."/>
            <person name="Hossain M.Z."/>
            <person name="Ahmed R."/>
            <person name="Khan M.M."/>
            <person name="Islam R."/>
            <person name="Rashid M.M."/>
            <person name="Khan S.A."/>
            <person name="Rahman M.S."/>
            <person name="Alam M."/>
        </authorList>
    </citation>
    <scope>NUCLEOTIDE SEQUENCE [LARGE SCALE GENOMIC DNA]</scope>
    <source>
        <strain evidence="3">cv. CVL-1</strain>
        <tissue evidence="2">Whole seedling</tissue>
    </source>
</reference>
<sequence length="60" mass="6950">QYQKSSSTTAQNQQYRNSSPTAQNHRGFPRWLVDIRRQFVIKVEDLSSSGFTANFSLQNQ</sequence>
<dbReference type="AlphaFoldDB" id="A0A1R3J7A0"/>
<gene>
    <name evidence="2" type="ORF">CCACVL1_07327</name>
</gene>
<dbReference type="Proteomes" id="UP000188268">
    <property type="component" value="Unassembled WGS sequence"/>
</dbReference>
<organism evidence="2 3">
    <name type="scientific">Corchorus capsularis</name>
    <name type="common">Jute</name>
    <dbReference type="NCBI Taxonomy" id="210143"/>
    <lineage>
        <taxon>Eukaryota</taxon>
        <taxon>Viridiplantae</taxon>
        <taxon>Streptophyta</taxon>
        <taxon>Embryophyta</taxon>
        <taxon>Tracheophyta</taxon>
        <taxon>Spermatophyta</taxon>
        <taxon>Magnoliopsida</taxon>
        <taxon>eudicotyledons</taxon>
        <taxon>Gunneridae</taxon>
        <taxon>Pentapetalae</taxon>
        <taxon>rosids</taxon>
        <taxon>malvids</taxon>
        <taxon>Malvales</taxon>
        <taxon>Malvaceae</taxon>
        <taxon>Grewioideae</taxon>
        <taxon>Apeibeae</taxon>
        <taxon>Corchorus</taxon>
    </lineage>
</organism>
<name>A0A1R3J7A0_COCAP</name>
<evidence type="ECO:0000313" key="3">
    <source>
        <dbReference type="Proteomes" id="UP000188268"/>
    </source>
</evidence>
<keyword evidence="3" id="KW-1185">Reference proteome</keyword>
<dbReference type="EMBL" id="AWWV01008431">
    <property type="protein sequence ID" value="OMO90646.1"/>
    <property type="molecule type" value="Genomic_DNA"/>
</dbReference>
<evidence type="ECO:0000256" key="1">
    <source>
        <dbReference type="SAM" id="MobiDB-lite"/>
    </source>
</evidence>
<feature type="region of interest" description="Disordered" evidence="1">
    <location>
        <begin position="1"/>
        <end position="27"/>
    </location>
</feature>